<feature type="compositionally biased region" description="Low complexity" evidence="8">
    <location>
        <begin position="229"/>
        <end position="247"/>
    </location>
</feature>
<dbReference type="Gene3D" id="3.30.200.20">
    <property type="entry name" value="Phosphorylase Kinase, domain 1"/>
    <property type="match status" value="1"/>
</dbReference>
<dbReference type="InterPro" id="IPR011009">
    <property type="entry name" value="Kinase-like_dom_sf"/>
</dbReference>
<feature type="domain" description="Protein kinase" evidence="9">
    <location>
        <begin position="78"/>
        <end position="513"/>
    </location>
</feature>
<dbReference type="InterPro" id="IPR000719">
    <property type="entry name" value="Prot_kinase_dom"/>
</dbReference>
<keyword evidence="4 7" id="KW-0547">Nucleotide-binding</keyword>
<organism evidence="10 11">
    <name type="scientific">Schistosoma japonicum</name>
    <name type="common">Blood fluke</name>
    <dbReference type="NCBI Taxonomy" id="6182"/>
    <lineage>
        <taxon>Eukaryota</taxon>
        <taxon>Metazoa</taxon>
        <taxon>Spiralia</taxon>
        <taxon>Lophotrochozoa</taxon>
        <taxon>Platyhelminthes</taxon>
        <taxon>Trematoda</taxon>
        <taxon>Digenea</taxon>
        <taxon>Strigeidida</taxon>
        <taxon>Schistosomatoidea</taxon>
        <taxon>Schistosomatidae</taxon>
        <taxon>Schistosoma</taxon>
    </lineage>
</organism>
<comment type="caution">
    <text evidence="10">The sequence shown here is derived from an EMBL/GenBank/DDBJ whole genome shotgun (WGS) entry which is preliminary data.</text>
</comment>
<evidence type="ECO:0000256" key="5">
    <source>
        <dbReference type="ARBA" id="ARBA00022777"/>
    </source>
</evidence>
<evidence type="ECO:0000256" key="8">
    <source>
        <dbReference type="SAM" id="MobiDB-lite"/>
    </source>
</evidence>
<dbReference type="STRING" id="6182.A0A4Z2CVR8"/>
<evidence type="ECO:0000256" key="3">
    <source>
        <dbReference type="ARBA" id="ARBA00022679"/>
    </source>
</evidence>
<keyword evidence="3" id="KW-0808">Transferase</keyword>
<dbReference type="Proteomes" id="UP000311919">
    <property type="component" value="Unassembled WGS sequence"/>
</dbReference>
<evidence type="ECO:0000313" key="11">
    <source>
        <dbReference type="Proteomes" id="UP000311919"/>
    </source>
</evidence>
<comment type="similarity">
    <text evidence="1">Belongs to the protein kinase superfamily. CMGC Ser/Thr protein kinase family. MNB/DYRK subfamily.</text>
</comment>
<keyword evidence="11" id="KW-1185">Reference proteome</keyword>
<keyword evidence="5 10" id="KW-0418">Kinase</keyword>
<protein>
    <submittedName>
        <fullName evidence="10">Dual specificity tyrosine-phosphorylation-regulated kinase 2</fullName>
    </submittedName>
</protein>
<proteinExistence type="inferred from homology"/>
<evidence type="ECO:0000256" key="4">
    <source>
        <dbReference type="ARBA" id="ARBA00022741"/>
    </source>
</evidence>
<dbReference type="InterPro" id="IPR008271">
    <property type="entry name" value="Ser/Thr_kinase_AS"/>
</dbReference>
<keyword evidence="6 7" id="KW-0067">ATP-binding</keyword>
<accession>A0A4Z2CVR8</accession>
<dbReference type="SUPFAM" id="SSF56112">
    <property type="entry name" value="Protein kinase-like (PK-like)"/>
    <property type="match status" value="1"/>
</dbReference>
<dbReference type="Gene3D" id="1.10.510.10">
    <property type="entry name" value="Transferase(Phosphotransferase) domain 1"/>
    <property type="match status" value="1"/>
</dbReference>
<reference evidence="10 11" key="1">
    <citation type="submission" date="2019-03" db="EMBL/GenBank/DDBJ databases">
        <title>An improved genome assembly of the fluke Schistosoma japonicum.</title>
        <authorList>
            <person name="Hu W."/>
            <person name="Luo F."/>
            <person name="Yin M."/>
            <person name="Mo X."/>
            <person name="Sun C."/>
            <person name="Wu Q."/>
            <person name="Zhu B."/>
            <person name="Xiang M."/>
            <person name="Wang J."/>
            <person name="Wang Y."/>
            <person name="Zhang T."/>
            <person name="Xu B."/>
            <person name="Zheng H."/>
            <person name="Feng Z."/>
        </authorList>
    </citation>
    <scope>NUCLEOTIDE SEQUENCE [LARGE SCALE GENOMIC DNA]</scope>
    <source>
        <strain evidence="10">HuSjv2</strain>
        <tissue evidence="10">Worms</tissue>
    </source>
</reference>
<dbReference type="OrthoDB" id="9332038at2759"/>
<dbReference type="SMART" id="SM00220">
    <property type="entry name" value="S_TKc"/>
    <property type="match status" value="1"/>
</dbReference>
<dbReference type="PROSITE" id="PS00107">
    <property type="entry name" value="PROTEIN_KINASE_ATP"/>
    <property type="match status" value="1"/>
</dbReference>
<dbReference type="PROSITE" id="PS50011">
    <property type="entry name" value="PROTEIN_KINASE_DOM"/>
    <property type="match status" value="1"/>
</dbReference>
<dbReference type="InterPro" id="IPR017441">
    <property type="entry name" value="Protein_kinase_ATP_BS"/>
</dbReference>
<sequence>IFYVGRTVEKHSISNCLQPSMHKFNPHTSQYFNEKLNPNNHHNAHNNNNNNSEDNQLMFNDSDNFYRIIKHDHIAYRYEILSLLGKGSFGQVVSAYDHMKGCKVALKIIRTEPRFTIQAREEIRILEKLRSMRETSCDESNRYDFPIINLFEHFTFRKHICMTFELLNINLYDLLKLNKFTGLPRDRVRRICLQVLKALQFIQKAGIIHCDLKPENILLVWPQSPENENTTNTNISNNTNNSNNNNNQKNAYNQYSYHEKSQQHHYHNNNNNRFDPLNNLLTMCQRGTEQKDYVKLIDFGSSCFQNGQPYPYIQSRFYRAPEILLRLGYDQAIDTWSFGCLVAELINGLPLFPGEDEADQMACIMEVLGLPHPNLLRYSTQLDRYFIEFKCDKLKPTALEFMERKGVRLSKDVVYLPRYCSIRYPDGDNSPQLLPGLSKSGGHVRGIPNSLPLLQAITQSRLRRYRRKDTRSRKEEAYLDKDNELVVNLISSCLTWLPNERIQSNKAITHSWFNHFYNNKSNNPGFRSQLRVRSMEVSKFVPNNSKLANEYNERNLIHDYRSGHDSLSKINGLRNSGRQKTSRVNFSNNHLVNFDISNNHSTTLHDSLRSYNEIDAAPCMVDAQISPIQEDEWKKTQRNSHITIVQQQQQPSYSVNVSNSPITGQKNLLQPIVCANSTQYTNKLPSSVANRRVTLIYSNSSNSNANDITTITTATSTMTANTNSNNSSSYGVTNKSSIVGNNNEGRSVSLNLSLDHLNNNDENMTTTNNNNSTCDDITISNTTMQHSDLFSSAPRSSFVGSLTEVNNLNENQSDIYIDKRRPIIHTKLDTVYQGKNLHNHHLISNLNRPLSEQQSVVNYGDTKLITENESDSPTFLITGHCSDSTPHLPNLISFNANHTTTNNLAMSKLTNSPGRYSYSNLHQSVPFVSSLTIDKSLNNSMNNIVNIPKMKLATDETVIITSSQALIPNDSDILHKLNTTHNCLTGNIRSNGHYEIPYKYPPNHRNQQQQMLDLHHSNNSYQYRQQHPPPPSQHFIQLQQHQEQFSHHGSNWLPNNNNNRKIVNLTRNYFEPKENSVNNHFNGNGNTVHSTITLPEIAPKPPVQDYSSTNLYGPQPYSQPNIESHKIIVQRLPQFNGNNLTNDYIDQIPSYYTQYET</sequence>
<evidence type="ECO:0000256" key="7">
    <source>
        <dbReference type="PROSITE-ProRule" id="PRU10141"/>
    </source>
</evidence>
<dbReference type="AlphaFoldDB" id="A0A4Z2CVR8"/>
<evidence type="ECO:0000259" key="9">
    <source>
        <dbReference type="PROSITE" id="PS50011"/>
    </source>
</evidence>
<name>A0A4Z2CVR8_SCHJA</name>
<dbReference type="GO" id="GO:0005524">
    <property type="term" value="F:ATP binding"/>
    <property type="evidence" value="ECO:0007669"/>
    <property type="project" value="UniProtKB-UniRule"/>
</dbReference>
<evidence type="ECO:0000256" key="2">
    <source>
        <dbReference type="ARBA" id="ARBA00022527"/>
    </source>
</evidence>
<dbReference type="GO" id="GO:0005737">
    <property type="term" value="C:cytoplasm"/>
    <property type="evidence" value="ECO:0007669"/>
    <property type="project" value="TreeGrafter"/>
</dbReference>
<dbReference type="GO" id="GO:0005856">
    <property type="term" value="C:cytoskeleton"/>
    <property type="evidence" value="ECO:0007669"/>
    <property type="project" value="TreeGrafter"/>
</dbReference>
<evidence type="ECO:0000313" key="10">
    <source>
        <dbReference type="EMBL" id="TNN08376.1"/>
    </source>
</evidence>
<evidence type="ECO:0000256" key="6">
    <source>
        <dbReference type="ARBA" id="ARBA00022840"/>
    </source>
</evidence>
<dbReference type="Pfam" id="PF00069">
    <property type="entry name" value="Pkinase"/>
    <property type="match status" value="2"/>
</dbReference>
<dbReference type="EMBL" id="SKCS01000410">
    <property type="protein sequence ID" value="TNN08376.1"/>
    <property type="molecule type" value="Genomic_DNA"/>
</dbReference>
<gene>
    <name evidence="10" type="ORF">EWB00_007131</name>
</gene>
<feature type="binding site" evidence="7">
    <location>
        <position position="107"/>
    </location>
    <ligand>
        <name>ATP</name>
        <dbReference type="ChEBI" id="CHEBI:30616"/>
    </ligand>
</feature>
<dbReference type="PANTHER" id="PTHR24058:SF22">
    <property type="entry name" value="DUAL SPECIFICITY TYROSINE-PHOSPHORYLATION-REGULATED KINASE 4"/>
    <property type="match status" value="1"/>
</dbReference>
<evidence type="ECO:0000256" key="1">
    <source>
        <dbReference type="ARBA" id="ARBA00008867"/>
    </source>
</evidence>
<dbReference type="PROSITE" id="PS00108">
    <property type="entry name" value="PROTEIN_KINASE_ST"/>
    <property type="match status" value="1"/>
</dbReference>
<dbReference type="GO" id="GO:0004674">
    <property type="term" value="F:protein serine/threonine kinase activity"/>
    <property type="evidence" value="ECO:0007669"/>
    <property type="project" value="UniProtKB-KW"/>
</dbReference>
<keyword evidence="2" id="KW-0723">Serine/threonine-protein kinase</keyword>
<feature type="non-terminal residue" evidence="10">
    <location>
        <position position="1"/>
    </location>
</feature>
<feature type="region of interest" description="Disordered" evidence="8">
    <location>
        <begin position="229"/>
        <end position="250"/>
    </location>
</feature>
<dbReference type="PANTHER" id="PTHR24058">
    <property type="entry name" value="DUAL SPECIFICITY PROTEIN KINASE"/>
    <property type="match status" value="1"/>
</dbReference>
<dbReference type="InterPro" id="IPR050494">
    <property type="entry name" value="Ser_Thr_dual-spec_kinase"/>
</dbReference>